<feature type="non-terminal residue" evidence="2">
    <location>
        <position position="314"/>
    </location>
</feature>
<name>A0AAD5WYX8_9FUNG</name>
<comment type="caution">
    <text evidence="2">The sequence shown here is derived from an EMBL/GenBank/DDBJ whole genome shotgun (WGS) entry which is preliminary data.</text>
</comment>
<dbReference type="AlphaFoldDB" id="A0AAD5WYX8"/>
<proteinExistence type="predicted"/>
<evidence type="ECO:0000313" key="3">
    <source>
        <dbReference type="Proteomes" id="UP001212841"/>
    </source>
</evidence>
<feature type="compositionally biased region" description="Polar residues" evidence="1">
    <location>
        <begin position="230"/>
        <end position="239"/>
    </location>
</feature>
<organism evidence="2 3">
    <name type="scientific">Rhizophlyctis rosea</name>
    <dbReference type="NCBI Taxonomy" id="64517"/>
    <lineage>
        <taxon>Eukaryota</taxon>
        <taxon>Fungi</taxon>
        <taxon>Fungi incertae sedis</taxon>
        <taxon>Chytridiomycota</taxon>
        <taxon>Chytridiomycota incertae sedis</taxon>
        <taxon>Chytridiomycetes</taxon>
        <taxon>Rhizophlyctidales</taxon>
        <taxon>Rhizophlyctidaceae</taxon>
        <taxon>Rhizophlyctis</taxon>
    </lineage>
</organism>
<protein>
    <submittedName>
        <fullName evidence="2">Uncharacterized protein</fullName>
    </submittedName>
</protein>
<dbReference type="EMBL" id="JADGJD010001283">
    <property type="protein sequence ID" value="KAJ3044572.1"/>
    <property type="molecule type" value="Genomic_DNA"/>
</dbReference>
<accession>A0AAD5WYX8</accession>
<feature type="region of interest" description="Disordered" evidence="1">
    <location>
        <begin position="12"/>
        <end position="265"/>
    </location>
</feature>
<sequence length="314" mass="32981">KSWVKLGIEEEVSSGEDVDGVGAVEGRPPVVPAPWIGVGQHGSRPSLRDIMTETQTSAKQKSRAVPVAAPSFAGVERRASAVGVGSPAKNAWPSLVAAPTPSPTKSPTPIARQLNPSAAAFNPLPTTSASPIPQPQRTSQMSIALAGTPPTPSPKKLSQKDRKRLALQSSSSPGITSTPTTITPDKPSSPWAKVTLPPTGFDLTGIDSPKSKPPTISSFDQHRDPPPSKAPSSIFSRVKSTAGSSPNGSGSGSGAPSLQSIQAEQLHYQQAREKMVKKPLWRIQVEEEAKKEIGRFYGMTRGRGTGEWVVVEGV</sequence>
<gene>
    <name evidence="2" type="ORF">HK097_001423</name>
</gene>
<feature type="compositionally biased region" description="Low complexity" evidence="1">
    <location>
        <begin position="169"/>
        <end position="190"/>
    </location>
</feature>
<feature type="compositionally biased region" description="Polar residues" evidence="1">
    <location>
        <begin position="124"/>
        <end position="142"/>
    </location>
</feature>
<evidence type="ECO:0000256" key="1">
    <source>
        <dbReference type="SAM" id="MobiDB-lite"/>
    </source>
</evidence>
<keyword evidence="3" id="KW-1185">Reference proteome</keyword>
<dbReference type="Proteomes" id="UP001212841">
    <property type="component" value="Unassembled WGS sequence"/>
</dbReference>
<reference evidence="2" key="1">
    <citation type="submission" date="2020-05" db="EMBL/GenBank/DDBJ databases">
        <title>Phylogenomic resolution of chytrid fungi.</title>
        <authorList>
            <person name="Stajich J.E."/>
            <person name="Amses K."/>
            <person name="Simmons R."/>
            <person name="Seto K."/>
            <person name="Myers J."/>
            <person name="Bonds A."/>
            <person name="Quandt C.A."/>
            <person name="Barry K."/>
            <person name="Liu P."/>
            <person name="Grigoriev I."/>
            <person name="Longcore J.E."/>
            <person name="James T.Y."/>
        </authorList>
    </citation>
    <scope>NUCLEOTIDE SEQUENCE</scope>
    <source>
        <strain evidence="2">JEL0318</strain>
    </source>
</reference>
<evidence type="ECO:0000313" key="2">
    <source>
        <dbReference type="EMBL" id="KAJ3044572.1"/>
    </source>
</evidence>